<dbReference type="AlphaFoldDB" id="A0A0N4Z171"/>
<keyword evidence="2" id="KW-0812">Transmembrane</keyword>
<keyword evidence="2" id="KW-0472">Membrane</keyword>
<accession>A0A0N4Z171</accession>
<evidence type="ECO:0000313" key="4">
    <source>
        <dbReference type="WBParaSite" id="PTRK_0000044600.1"/>
    </source>
</evidence>
<dbReference type="WBParaSite" id="PTRK_0000044600.1">
    <property type="protein sequence ID" value="PTRK_0000044600.1"/>
    <property type="gene ID" value="PTRK_0000044600"/>
</dbReference>
<protein>
    <submittedName>
        <fullName evidence="4">Glycophorin-binding protein</fullName>
    </submittedName>
</protein>
<sequence>MVMKKRTISDKNNTSIKLDDVKTTTQKVTSTTKGQVYKVTSNSSSKDNKKIDIKQNQKISAHISSNSVSSSSNVKDIRHTRNVYMSREELTIIQPKRGLSNLGIFLIVVVVLGMVAIISYIFYVKRSRISKSGIKRKTLSSIDLEKNPGPNDNNPKKDTKNEAKVMDEDEKPHESDNKNNKQTK</sequence>
<evidence type="ECO:0000256" key="2">
    <source>
        <dbReference type="SAM" id="Phobius"/>
    </source>
</evidence>
<reference evidence="4" key="1">
    <citation type="submission" date="2017-02" db="UniProtKB">
        <authorList>
            <consortium name="WormBaseParasite"/>
        </authorList>
    </citation>
    <scope>IDENTIFICATION</scope>
</reference>
<organism evidence="3 4">
    <name type="scientific">Parastrongyloides trichosuri</name>
    <name type="common">Possum-specific nematode worm</name>
    <dbReference type="NCBI Taxonomy" id="131310"/>
    <lineage>
        <taxon>Eukaryota</taxon>
        <taxon>Metazoa</taxon>
        <taxon>Ecdysozoa</taxon>
        <taxon>Nematoda</taxon>
        <taxon>Chromadorea</taxon>
        <taxon>Rhabditida</taxon>
        <taxon>Tylenchina</taxon>
        <taxon>Panagrolaimomorpha</taxon>
        <taxon>Strongyloidoidea</taxon>
        <taxon>Strongyloididae</taxon>
        <taxon>Parastrongyloides</taxon>
    </lineage>
</organism>
<keyword evidence="2" id="KW-1133">Transmembrane helix</keyword>
<feature type="region of interest" description="Disordered" evidence="1">
    <location>
        <begin position="141"/>
        <end position="184"/>
    </location>
</feature>
<dbReference type="Proteomes" id="UP000038045">
    <property type="component" value="Unplaced"/>
</dbReference>
<keyword evidence="3" id="KW-1185">Reference proteome</keyword>
<evidence type="ECO:0000256" key="1">
    <source>
        <dbReference type="SAM" id="MobiDB-lite"/>
    </source>
</evidence>
<feature type="compositionally biased region" description="Basic and acidic residues" evidence="1">
    <location>
        <begin position="154"/>
        <end position="184"/>
    </location>
</feature>
<evidence type="ECO:0000313" key="3">
    <source>
        <dbReference type="Proteomes" id="UP000038045"/>
    </source>
</evidence>
<proteinExistence type="predicted"/>
<name>A0A0N4Z171_PARTI</name>
<feature type="transmembrane region" description="Helical" evidence="2">
    <location>
        <begin position="102"/>
        <end position="123"/>
    </location>
</feature>